<accession>A0A2A4CK52</accession>
<dbReference type="SUPFAM" id="SSF53474">
    <property type="entry name" value="alpha/beta-Hydrolases"/>
    <property type="match status" value="1"/>
</dbReference>
<evidence type="ECO:0000256" key="11">
    <source>
        <dbReference type="PIRNR" id="PIRNR006431"/>
    </source>
</evidence>
<dbReference type="PANTHER" id="PTHR43722:SF1">
    <property type="entry name" value="PROLINE IMINOPEPTIDASE"/>
    <property type="match status" value="1"/>
</dbReference>
<comment type="subcellular location">
    <subcellularLocation>
        <location evidence="2 11">Cytoplasm</location>
    </subcellularLocation>
</comment>
<evidence type="ECO:0000256" key="13">
    <source>
        <dbReference type="RuleBase" id="RU003421"/>
    </source>
</evidence>
<dbReference type="InterPro" id="IPR000073">
    <property type="entry name" value="AB_hydrolase_1"/>
</dbReference>
<feature type="domain" description="AB hydrolase-1" evidence="14">
    <location>
        <begin position="47"/>
        <end position="306"/>
    </location>
</feature>
<evidence type="ECO:0000259" key="14">
    <source>
        <dbReference type="Pfam" id="PF00561"/>
    </source>
</evidence>
<evidence type="ECO:0000313" key="16">
    <source>
        <dbReference type="Proteomes" id="UP000243507"/>
    </source>
</evidence>
<keyword evidence="9 11" id="KW-0378">Hydrolase</keyword>
<keyword evidence="16" id="KW-1185">Reference proteome</keyword>
<gene>
    <name evidence="15" type="primary">pip</name>
    <name evidence="15" type="ORF">CLN94_09460</name>
</gene>
<comment type="catalytic activity">
    <reaction evidence="1 11 13">
        <text>Release of N-terminal proline from a peptide.</text>
        <dbReference type="EC" id="3.4.11.5"/>
    </reaction>
</comment>
<evidence type="ECO:0000256" key="1">
    <source>
        <dbReference type="ARBA" id="ARBA00001585"/>
    </source>
</evidence>
<evidence type="ECO:0000256" key="9">
    <source>
        <dbReference type="ARBA" id="ARBA00022801"/>
    </source>
</evidence>
<dbReference type="EMBL" id="NTJD01000006">
    <property type="protein sequence ID" value="PCD76403.1"/>
    <property type="molecule type" value="Genomic_DNA"/>
</dbReference>
<evidence type="ECO:0000256" key="7">
    <source>
        <dbReference type="ARBA" id="ARBA00022490"/>
    </source>
</evidence>
<feature type="active site" description="Nucleophile" evidence="12">
    <location>
        <position position="121"/>
    </location>
</feature>
<dbReference type="Proteomes" id="UP000243507">
    <property type="component" value="Unassembled WGS sequence"/>
</dbReference>
<comment type="caution">
    <text evidence="15">The sequence shown here is derived from an EMBL/GenBank/DDBJ whole genome shotgun (WGS) entry which is preliminary data.</text>
</comment>
<evidence type="ECO:0000256" key="4">
    <source>
        <dbReference type="ARBA" id="ARBA00012568"/>
    </source>
</evidence>
<dbReference type="EC" id="3.4.11.5" evidence="4 11"/>
<evidence type="ECO:0000256" key="10">
    <source>
        <dbReference type="ARBA" id="ARBA00029605"/>
    </source>
</evidence>
<feature type="active site" evidence="12">
    <location>
        <position position="274"/>
    </location>
</feature>
<proteinExistence type="inferred from homology"/>
<name>A0A2A4CK52_9RHOB</name>
<dbReference type="GO" id="GO:0004177">
    <property type="term" value="F:aminopeptidase activity"/>
    <property type="evidence" value="ECO:0007669"/>
    <property type="project" value="UniProtKB-UniRule"/>
</dbReference>
<dbReference type="PRINTS" id="PR00111">
    <property type="entry name" value="ABHYDROLASE"/>
</dbReference>
<dbReference type="NCBIfam" id="TIGR01249">
    <property type="entry name" value="pro_imino_pep_1"/>
    <property type="match status" value="1"/>
</dbReference>
<reference evidence="15 16" key="1">
    <citation type="submission" date="2017-09" db="EMBL/GenBank/DDBJ databases">
        <title>A multilocus sequence analysis scheme for characterization of bacteria in the genus Thioclava.</title>
        <authorList>
            <person name="Liu Y."/>
            <person name="Shao Z."/>
        </authorList>
    </citation>
    <scope>NUCLEOTIDE SEQUENCE [LARGE SCALE GENOMIC DNA]</scope>
    <source>
        <strain evidence="15 16">CAU 1312</strain>
    </source>
</reference>
<comment type="similarity">
    <text evidence="3 11 13">Belongs to the peptidase S33 family.</text>
</comment>
<dbReference type="InterPro" id="IPR005944">
    <property type="entry name" value="Pro_iminopeptidase"/>
</dbReference>
<organism evidence="15 16">
    <name type="scientific">Pseudothioclava arenosa</name>
    <dbReference type="NCBI Taxonomy" id="1795308"/>
    <lineage>
        <taxon>Bacteria</taxon>
        <taxon>Pseudomonadati</taxon>
        <taxon>Pseudomonadota</taxon>
        <taxon>Alphaproteobacteria</taxon>
        <taxon>Rhodobacterales</taxon>
        <taxon>Paracoccaceae</taxon>
        <taxon>Pseudothioclava</taxon>
    </lineage>
</organism>
<dbReference type="PANTHER" id="PTHR43722">
    <property type="entry name" value="PROLINE IMINOPEPTIDASE"/>
    <property type="match status" value="1"/>
</dbReference>
<evidence type="ECO:0000256" key="12">
    <source>
        <dbReference type="PIRSR" id="PIRSR006431-1"/>
    </source>
</evidence>
<protein>
    <recommendedName>
        <fullName evidence="5 11">Proline iminopeptidase</fullName>
        <shortName evidence="11">PIP</shortName>
        <ecNumber evidence="4 11">3.4.11.5</ecNumber>
    </recommendedName>
    <alternativeName>
        <fullName evidence="10 11">Prolyl aminopeptidase</fullName>
    </alternativeName>
</protein>
<dbReference type="Pfam" id="PF00561">
    <property type="entry name" value="Abhydrolase_1"/>
    <property type="match status" value="1"/>
</dbReference>
<evidence type="ECO:0000256" key="3">
    <source>
        <dbReference type="ARBA" id="ARBA00010088"/>
    </source>
</evidence>
<dbReference type="InterPro" id="IPR002410">
    <property type="entry name" value="Peptidase_S33"/>
</dbReference>
<dbReference type="PRINTS" id="PR00793">
    <property type="entry name" value="PROAMNOPTASE"/>
</dbReference>
<dbReference type="AlphaFoldDB" id="A0A2A4CK52"/>
<keyword evidence="8 11" id="KW-0645">Protease</keyword>
<evidence type="ECO:0000256" key="5">
    <source>
        <dbReference type="ARBA" id="ARBA00021843"/>
    </source>
</evidence>
<evidence type="ECO:0000256" key="2">
    <source>
        <dbReference type="ARBA" id="ARBA00004496"/>
    </source>
</evidence>
<dbReference type="PIRSF" id="PIRSF006431">
    <property type="entry name" value="Pept_S33"/>
    <property type="match status" value="1"/>
</dbReference>
<dbReference type="GO" id="GO:0005737">
    <property type="term" value="C:cytoplasm"/>
    <property type="evidence" value="ECO:0007669"/>
    <property type="project" value="UniProtKB-SubCell"/>
</dbReference>
<keyword evidence="6 11" id="KW-0031">Aminopeptidase</keyword>
<dbReference type="OrthoDB" id="9796770at2"/>
<dbReference type="InterPro" id="IPR029058">
    <property type="entry name" value="AB_hydrolase_fold"/>
</dbReference>
<keyword evidence="7 11" id="KW-0963">Cytoplasm</keyword>
<evidence type="ECO:0000256" key="6">
    <source>
        <dbReference type="ARBA" id="ARBA00022438"/>
    </source>
</evidence>
<dbReference type="Gene3D" id="3.40.50.1820">
    <property type="entry name" value="alpha/beta hydrolase"/>
    <property type="match status" value="1"/>
</dbReference>
<dbReference type="GO" id="GO:0006508">
    <property type="term" value="P:proteolysis"/>
    <property type="evidence" value="ECO:0007669"/>
    <property type="project" value="UniProtKB-KW"/>
</dbReference>
<evidence type="ECO:0000256" key="8">
    <source>
        <dbReference type="ARBA" id="ARBA00022670"/>
    </source>
</evidence>
<evidence type="ECO:0000313" key="15">
    <source>
        <dbReference type="EMBL" id="PCD76403.1"/>
    </source>
</evidence>
<feature type="active site" description="Proton donor" evidence="12">
    <location>
        <position position="302"/>
    </location>
</feature>
<sequence length="322" mass="36146">MDRTAGQKRTPAAFLYPPIEPSYRTMLDTGDGHSVYVEQSGNPEGQPVIVCHGGPGGGSSPAMRRFFDPDHYRIILFDQRGCGLSRPSAGVENNTTAHLIRDMEMIRERLGIERWMIFGGSWGATLGLLYAQAHPERVEALVLRGVFLATQAELDWFYGGGAARFFPDLWAQFRLPIPPEEQDDLIAAYRKRLFCGEYPTEARYARAWAMWENALATIDYDGLVGESPTDYARAFARLENHYFSHGCFIDEGQILRDRAKIEHIRAIIVQGRFDMICPPDSAWRLKKGWRNAELRMVPAAGHALSEVGITAALVAATNRLRD</sequence>
<dbReference type="RefSeq" id="WP_096433549.1">
    <property type="nucleotide sequence ID" value="NZ_NTJD01000006.1"/>
</dbReference>